<dbReference type="InterPro" id="IPR006000">
    <property type="entry name" value="Xylulokinase"/>
</dbReference>
<evidence type="ECO:0000256" key="2">
    <source>
        <dbReference type="ARBA" id="ARBA00022629"/>
    </source>
</evidence>
<dbReference type="InterPro" id="IPR000577">
    <property type="entry name" value="Carb_kinase_FGGY"/>
</dbReference>
<dbReference type="Gene3D" id="3.30.420.40">
    <property type="match status" value="2"/>
</dbReference>
<feature type="binding site" evidence="7">
    <location>
        <begin position="76"/>
        <end position="77"/>
    </location>
    <ligand>
        <name>substrate</name>
    </ligand>
</feature>
<dbReference type="SUPFAM" id="SSF53067">
    <property type="entry name" value="Actin-like ATPase domain"/>
    <property type="match status" value="2"/>
</dbReference>
<keyword evidence="6 7" id="KW-0067">ATP-binding</keyword>
<dbReference type="RefSeq" id="WP_074712367.1">
    <property type="nucleotide sequence ID" value="NZ_FNTV01000001.1"/>
</dbReference>
<dbReference type="InterPro" id="IPR043129">
    <property type="entry name" value="ATPase_NBD"/>
</dbReference>
<dbReference type="GO" id="GO:0042732">
    <property type="term" value="P:D-xylose metabolic process"/>
    <property type="evidence" value="ECO:0007669"/>
    <property type="project" value="UniProtKB-KW"/>
</dbReference>
<keyword evidence="5 7" id="KW-0418">Kinase</keyword>
<dbReference type="AlphaFoldDB" id="A0A1H5MTQ9"/>
<dbReference type="HAMAP" id="MF_02220">
    <property type="entry name" value="XylB"/>
    <property type="match status" value="1"/>
</dbReference>
<evidence type="ECO:0000256" key="5">
    <source>
        <dbReference type="ARBA" id="ARBA00022777"/>
    </source>
</evidence>
<evidence type="ECO:0000259" key="10">
    <source>
        <dbReference type="Pfam" id="PF02782"/>
    </source>
</evidence>
<dbReference type="InterPro" id="IPR050406">
    <property type="entry name" value="FGGY_Carb_Kinase"/>
</dbReference>
<dbReference type="NCBIfam" id="TIGR01312">
    <property type="entry name" value="XylB"/>
    <property type="match status" value="1"/>
</dbReference>
<dbReference type="GO" id="GO:0005524">
    <property type="term" value="F:ATP binding"/>
    <property type="evidence" value="ECO:0007669"/>
    <property type="project" value="UniProtKB-UniRule"/>
</dbReference>
<keyword evidence="7 8" id="KW-0119">Carbohydrate metabolism</keyword>
<evidence type="ECO:0000256" key="3">
    <source>
        <dbReference type="ARBA" id="ARBA00022679"/>
    </source>
</evidence>
<comment type="function">
    <text evidence="7">Catalyzes the phosphorylation of D-xylulose to D-xylulose 5-phosphate.</text>
</comment>
<evidence type="ECO:0000259" key="9">
    <source>
        <dbReference type="Pfam" id="PF00370"/>
    </source>
</evidence>
<dbReference type="Pfam" id="PF00370">
    <property type="entry name" value="FGGY_N"/>
    <property type="match status" value="1"/>
</dbReference>
<comment type="similarity">
    <text evidence="1 7 8">Belongs to the FGGY kinase family.</text>
</comment>
<sequence length="468" mass="47978">MSPDLVVGIDSSTQSCKVVAVDIATGAQLAAGSASHPDGTAIDPRLWTQALAEAWSAAGVEGLSGRLAGVSVAAQQHGMVGVDGNDNPVHDALLWNDVRSATDAARMVAELGAEAWVGSVNVVPVASFTLTKLAWLAANKPGVAACVEAVGLPHDWLNLQLTGAWSTDRSDASGTAYFDPVGNSYRPELLEKFFGSVPVLPEVLAPHESAGKLLPRWGPSAAVVGAGMGDNAGAALGLELAPGEVVVSIGTSGTVFAVSEAPIQDPSGQLAGFADATGRHLPLLATINAARVMAAGAAMLNVDLAEFDRLALAAAPDAGGLTLLPYLDGERTPNLPDATGTLVGMTRANMTPENMARASVLAVLNSLADALDALTSFGVPVERVLLIGGGSKSRALREAAATIFGVPVDQPEQREYVALGAARQAAWVATGELPVWGRRIEESFTPDGGWGATVRGRYIAARQAFYGV</sequence>
<dbReference type="PANTHER" id="PTHR43095">
    <property type="entry name" value="SUGAR KINASE"/>
    <property type="match status" value="1"/>
</dbReference>
<dbReference type="EMBL" id="FNTV01000001">
    <property type="protein sequence ID" value="SEE92724.1"/>
    <property type="molecule type" value="Genomic_DNA"/>
</dbReference>
<protein>
    <recommendedName>
        <fullName evidence="7 8">Xylulose kinase</fullName>
        <shortName evidence="7 8">Xylulokinase</shortName>
        <ecNumber evidence="7 8">2.7.1.17</ecNumber>
    </recommendedName>
</protein>
<evidence type="ECO:0000313" key="11">
    <source>
        <dbReference type="EMBL" id="SEE92724.1"/>
    </source>
</evidence>
<gene>
    <name evidence="7 8" type="primary">xylB</name>
    <name evidence="11" type="ORF">SAMN04489740_3137</name>
</gene>
<organism evidence="11 12">
    <name type="scientific">Arthrobacter alpinus</name>
    <dbReference type="NCBI Taxonomy" id="656366"/>
    <lineage>
        <taxon>Bacteria</taxon>
        <taxon>Bacillati</taxon>
        <taxon>Actinomycetota</taxon>
        <taxon>Actinomycetes</taxon>
        <taxon>Micrococcales</taxon>
        <taxon>Micrococcaceae</taxon>
        <taxon>Arthrobacter</taxon>
    </lineage>
</organism>
<feature type="site" description="Important for activity" evidence="7">
    <location>
        <position position="10"/>
    </location>
</feature>
<dbReference type="Proteomes" id="UP000182725">
    <property type="component" value="Unassembled WGS sequence"/>
</dbReference>
<name>A0A1H5MTQ9_9MICC</name>
<evidence type="ECO:0000256" key="7">
    <source>
        <dbReference type="HAMAP-Rule" id="MF_02220"/>
    </source>
</evidence>
<dbReference type="Pfam" id="PF02782">
    <property type="entry name" value="FGGY_C"/>
    <property type="match status" value="1"/>
</dbReference>
<dbReference type="InterPro" id="IPR018484">
    <property type="entry name" value="FGGY_N"/>
</dbReference>
<accession>A0A1H5MTQ9</accession>
<proteinExistence type="inferred from homology"/>
<feature type="domain" description="Carbohydrate kinase FGGY C-terminal" evidence="10">
    <location>
        <begin position="246"/>
        <end position="427"/>
    </location>
</feature>
<dbReference type="CDD" id="cd07809">
    <property type="entry name" value="ASKHA_NBD_FGGY_BaXK-like"/>
    <property type="match status" value="1"/>
</dbReference>
<comment type="catalytic activity">
    <reaction evidence="7 8">
        <text>D-xylulose + ATP = D-xylulose 5-phosphate + ADP + H(+)</text>
        <dbReference type="Rhea" id="RHEA:10964"/>
        <dbReference type="ChEBI" id="CHEBI:15378"/>
        <dbReference type="ChEBI" id="CHEBI:17140"/>
        <dbReference type="ChEBI" id="CHEBI:30616"/>
        <dbReference type="ChEBI" id="CHEBI:57737"/>
        <dbReference type="ChEBI" id="CHEBI:456216"/>
        <dbReference type="EC" id="2.7.1.17"/>
    </reaction>
</comment>
<keyword evidence="3 7" id="KW-0808">Transferase</keyword>
<dbReference type="PANTHER" id="PTHR43095:SF5">
    <property type="entry name" value="XYLULOSE KINASE"/>
    <property type="match status" value="1"/>
</dbReference>
<evidence type="ECO:0000256" key="6">
    <source>
        <dbReference type="ARBA" id="ARBA00022840"/>
    </source>
</evidence>
<evidence type="ECO:0000256" key="4">
    <source>
        <dbReference type="ARBA" id="ARBA00022741"/>
    </source>
</evidence>
<dbReference type="PIRSF" id="PIRSF000538">
    <property type="entry name" value="GlpK"/>
    <property type="match status" value="1"/>
</dbReference>
<dbReference type="GO" id="GO:0005998">
    <property type="term" value="P:xylulose catabolic process"/>
    <property type="evidence" value="ECO:0007669"/>
    <property type="project" value="UniProtKB-UniRule"/>
</dbReference>
<reference evidence="11 12" key="1">
    <citation type="submission" date="2016-10" db="EMBL/GenBank/DDBJ databases">
        <authorList>
            <person name="de Groot N.N."/>
        </authorList>
    </citation>
    <scope>NUCLEOTIDE SEQUENCE [LARGE SCALE GENOMIC DNA]</scope>
    <source>
        <strain evidence="11 12">DSM 22274</strain>
    </source>
</reference>
<dbReference type="EC" id="2.7.1.17" evidence="7 8"/>
<keyword evidence="2 7" id="KW-0859">Xylose metabolism</keyword>
<feature type="domain" description="Carbohydrate kinase FGGY N-terminal" evidence="9">
    <location>
        <begin position="6"/>
        <end position="237"/>
    </location>
</feature>
<evidence type="ECO:0000256" key="1">
    <source>
        <dbReference type="ARBA" id="ARBA00009156"/>
    </source>
</evidence>
<dbReference type="InterPro" id="IPR018485">
    <property type="entry name" value="FGGY_C"/>
</dbReference>
<keyword evidence="4 7" id="KW-0547">Nucleotide-binding</keyword>
<evidence type="ECO:0000313" key="12">
    <source>
        <dbReference type="Proteomes" id="UP000182725"/>
    </source>
</evidence>
<dbReference type="GO" id="GO:0004856">
    <property type="term" value="F:D-xylulokinase activity"/>
    <property type="evidence" value="ECO:0007669"/>
    <property type="project" value="UniProtKB-UniRule"/>
</dbReference>
<evidence type="ECO:0000256" key="8">
    <source>
        <dbReference type="RuleBase" id="RU364073"/>
    </source>
</evidence>
<feature type="active site" description="Proton acceptor" evidence="7">
    <location>
        <position position="230"/>
    </location>
</feature>